<dbReference type="RefSeq" id="WP_183395817.1">
    <property type="nucleotide sequence ID" value="NZ_JACIDR010000004.1"/>
</dbReference>
<evidence type="ECO:0000313" key="3">
    <source>
        <dbReference type="Proteomes" id="UP000528964"/>
    </source>
</evidence>
<evidence type="ECO:0000313" key="2">
    <source>
        <dbReference type="EMBL" id="MBB3973952.1"/>
    </source>
</evidence>
<name>A0A7W6GGE9_9HYPH</name>
<dbReference type="AlphaFoldDB" id="A0A7W6GGE9"/>
<feature type="compositionally biased region" description="Basic and acidic residues" evidence="1">
    <location>
        <begin position="52"/>
        <end position="63"/>
    </location>
</feature>
<dbReference type="Proteomes" id="UP000528964">
    <property type="component" value="Unassembled WGS sequence"/>
</dbReference>
<protein>
    <submittedName>
        <fullName evidence="2">Uncharacterized protein</fullName>
    </submittedName>
</protein>
<comment type="caution">
    <text evidence="2">The sequence shown here is derived from an EMBL/GenBank/DDBJ whole genome shotgun (WGS) entry which is preliminary data.</text>
</comment>
<organism evidence="2 3">
    <name type="scientific">Hansschlegelia beijingensis</name>
    <dbReference type="NCBI Taxonomy" id="1133344"/>
    <lineage>
        <taxon>Bacteria</taxon>
        <taxon>Pseudomonadati</taxon>
        <taxon>Pseudomonadota</taxon>
        <taxon>Alphaproteobacteria</taxon>
        <taxon>Hyphomicrobiales</taxon>
        <taxon>Methylopilaceae</taxon>
        <taxon>Hansschlegelia</taxon>
    </lineage>
</organism>
<feature type="compositionally biased region" description="Basic and acidic residues" evidence="1">
    <location>
        <begin position="11"/>
        <end position="25"/>
    </location>
</feature>
<accession>A0A7W6GGE9</accession>
<gene>
    <name evidence="2" type="ORF">GGR24_002629</name>
</gene>
<dbReference type="EMBL" id="JACIDR010000004">
    <property type="protein sequence ID" value="MBB3973952.1"/>
    <property type="molecule type" value="Genomic_DNA"/>
</dbReference>
<feature type="region of interest" description="Disordered" evidence="1">
    <location>
        <begin position="1"/>
        <end position="71"/>
    </location>
</feature>
<proteinExistence type="predicted"/>
<sequence>MSDDFTARSGSENRERDPAEGDRRKPGAGAADRGATPESDGRPVEKPAGAGDKPKAENWRGEPDDQAGPGQ</sequence>
<reference evidence="2 3" key="1">
    <citation type="submission" date="2020-08" db="EMBL/GenBank/DDBJ databases">
        <title>Genomic Encyclopedia of Type Strains, Phase IV (KMG-IV): sequencing the most valuable type-strain genomes for metagenomic binning, comparative biology and taxonomic classification.</title>
        <authorList>
            <person name="Goeker M."/>
        </authorList>
    </citation>
    <scope>NUCLEOTIDE SEQUENCE [LARGE SCALE GENOMIC DNA]</scope>
    <source>
        <strain evidence="2 3">DSM 25481</strain>
    </source>
</reference>
<keyword evidence="3" id="KW-1185">Reference proteome</keyword>
<evidence type="ECO:0000256" key="1">
    <source>
        <dbReference type="SAM" id="MobiDB-lite"/>
    </source>
</evidence>